<feature type="region of interest" description="Disordered" evidence="1">
    <location>
        <begin position="245"/>
        <end position="304"/>
    </location>
</feature>
<dbReference type="GeneID" id="108665788"/>
<sequence>MIAITWCLLVAASLSMVDSRAAGGIEAYFRHIDEKSIAKSGTVLGNMDDENDCGGSLHAAESRSDIVTAETGQLSNEYISLEDLSDFLEARFAENRKTIEEFSDSDQGNWYIVNIDDEDQHPADSFEENLFAAGESKENSNADVFTNKYPDNKKSYKAENHPTDHSNYDSSIFGSSKKYDDYVQFKMHNHEDKHPSKINEDYNTPIYYYNKADNPADNLPAKKRTAYSSSIISNNDRVNAFNRRVYSENTDTKPSATQNSARGRTVARQFDDDGDFPEFDYDASSGNSDGRFENNYDGDYFGSSDADNGANDAYDYDYSNSQGSGDHSFDFSNPAFGFSRHGSLVNPLKV</sequence>
<feature type="compositionally biased region" description="Acidic residues" evidence="1">
    <location>
        <begin position="272"/>
        <end position="281"/>
    </location>
</feature>
<feature type="signal peptide" evidence="2">
    <location>
        <begin position="1"/>
        <end position="22"/>
    </location>
</feature>
<evidence type="ECO:0000256" key="2">
    <source>
        <dbReference type="SAM" id="SignalP"/>
    </source>
</evidence>
<dbReference type="Proteomes" id="UP000694843">
    <property type="component" value="Unplaced"/>
</dbReference>
<evidence type="ECO:0000313" key="4">
    <source>
        <dbReference type="RefSeq" id="XP_018008079.1"/>
    </source>
</evidence>
<feature type="region of interest" description="Disordered" evidence="1">
    <location>
        <begin position="141"/>
        <end position="171"/>
    </location>
</feature>
<name>A0A8B7N495_HYAAZ</name>
<dbReference type="KEGG" id="hazt:108665788"/>
<proteinExistence type="predicted"/>
<feature type="compositionally biased region" description="Basic and acidic residues" evidence="1">
    <location>
        <begin position="150"/>
        <end position="167"/>
    </location>
</feature>
<dbReference type="RefSeq" id="XP_018008079.1">
    <property type="nucleotide sequence ID" value="XM_018152590.2"/>
</dbReference>
<accession>A0A8B7N495</accession>
<organism evidence="3 4">
    <name type="scientific">Hyalella azteca</name>
    <name type="common">Amphipod</name>
    <dbReference type="NCBI Taxonomy" id="294128"/>
    <lineage>
        <taxon>Eukaryota</taxon>
        <taxon>Metazoa</taxon>
        <taxon>Ecdysozoa</taxon>
        <taxon>Arthropoda</taxon>
        <taxon>Crustacea</taxon>
        <taxon>Multicrustacea</taxon>
        <taxon>Malacostraca</taxon>
        <taxon>Eumalacostraca</taxon>
        <taxon>Peracarida</taxon>
        <taxon>Amphipoda</taxon>
        <taxon>Senticaudata</taxon>
        <taxon>Talitrida</taxon>
        <taxon>Talitroidea</taxon>
        <taxon>Hyalellidae</taxon>
        <taxon>Hyalella</taxon>
    </lineage>
</organism>
<protein>
    <submittedName>
        <fullName evidence="4">TBC1 domain family member 5 homolog A</fullName>
    </submittedName>
</protein>
<evidence type="ECO:0000313" key="3">
    <source>
        <dbReference type="Proteomes" id="UP000694843"/>
    </source>
</evidence>
<evidence type="ECO:0000256" key="1">
    <source>
        <dbReference type="SAM" id="MobiDB-lite"/>
    </source>
</evidence>
<keyword evidence="2" id="KW-0732">Signal</keyword>
<feature type="compositionally biased region" description="Polar residues" evidence="1">
    <location>
        <begin position="247"/>
        <end position="262"/>
    </location>
</feature>
<dbReference type="AlphaFoldDB" id="A0A8B7N495"/>
<keyword evidence="3" id="KW-1185">Reference proteome</keyword>
<feature type="chain" id="PRO_5034715305" evidence="2">
    <location>
        <begin position="23"/>
        <end position="350"/>
    </location>
</feature>
<reference evidence="4" key="1">
    <citation type="submission" date="2025-08" db="UniProtKB">
        <authorList>
            <consortium name="RefSeq"/>
        </authorList>
    </citation>
    <scope>IDENTIFICATION</scope>
    <source>
        <tissue evidence="4">Whole organism</tissue>
    </source>
</reference>
<gene>
    <name evidence="4" type="primary">LOC108665788</name>
</gene>